<sequence>MLNSLYPLIRPLLFSLEGERAHEVTFSLLELAHSLGMLGTHESKPEEGITLMGLRFPNRVGLAAGLDKNAKHIDSLGALGFGFIEAGTVTAQPQAGNAKPRLFRLPEANALINRMGFPNDGAEVIAQRLAQRKFKGPCGINIGKNATTPLEDAARNYVECFRVVAPHADYVTVNVSSPNTTNLRQLQQVDQLRPILDALLEARVQSTSSLGKQLPILVKVSPDLSSDDLAAIARLVRELGIDGMIATNTTITRDVVKSVANSEQQGGLSGAPIRALALKSIPVLREHLGEDVPLIAVGGIDSGAAAVAALQAGADLIQIYTGLIYRGPKLVTEILSAVRKSSRPTASPR</sequence>
<dbReference type="Proteomes" id="UP000445000">
    <property type="component" value="Unassembled WGS sequence"/>
</dbReference>
<feature type="binding site" evidence="11">
    <location>
        <position position="68"/>
    </location>
    <ligand>
        <name>substrate</name>
    </ligand>
</feature>
<evidence type="ECO:0000256" key="9">
    <source>
        <dbReference type="ARBA" id="ARBA00023136"/>
    </source>
</evidence>
<dbReference type="PROSITE" id="PS00911">
    <property type="entry name" value="DHODEHASE_1"/>
    <property type="match status" value="1"/>
</dbReference>
<evidence type="ECO:0000313" key="13">
    <source>
        <dbReference type="EMBL" id="GFE83121.1"/>
    </source>
</evidence>
<evidence type="ECO:0000256" key="7">
    <source>
        <dbReference type="ARBA" id="ARBA00022975"/>
    </source>
</evidence>
<dbReference type="NCBIfam" id="TIGR01036">
    <property type="entry name" value="pyrD_sub2"/>
    <property type="match status" value="1"/>
</dbReference>
<feature type="binding site" evidence="11">
    <location>
        <position position="299"/>
    </location>
    <ligand>
        <name>FMN</name>
        <dbReference type="ChEBI" id="CHEBI:58210"/>
    </ligand>
</feature>
<dbReference type="GO" id="GO:0006207">
    <property type="term" value="P:'de novo' pyrimidine nucleobase biosynthetic process"/>
    <property type="evidence" value="ECO:0007669"/>
    <property type="project" value="UniProtKB-UniRule"/>
</dbReference>
<gene>
    <name evidence="11 13" type="primary">pyrD</name>
    <name evidence="13" type="ORF">GCM10011487_51210</name>
</gene>
<evidence type="ECO:0000256" key="8">
    <source>
        <dbReference type="ARBA" id="ARBA00023002"/>
    </source>
</evidence>
<feature type="binding site" evidence="11">
    <location>
        <position position="247"/>
    </location>
    <ligand>
        <name>FMN</name>
        <dbReference type="ChEBI" id="CHEBI:58210"/>
    </ligand>
</feature>
<feature type="binding site" evidence="11">
    <location>
        <position position="141"/>
    </location>
    <ligand>
        <name>FMN</name>
        <dbReference type="ChEBI" id="CHEBI:58210"/>
    </ligand>
</feature>
<name>A0A829YJU3_9GAMM</name>
<evidence type="ECO:0000256" key="1">
    <source>
        <dbReference type="ARBA" id="ARBA00003125"/>
    </source>
</evidence>
<comment type="function">
    <text evidence="1 11">Catalyzes the conversion of dihydroorotate to orotate with quinone as electron acceptor.</text>
</comment>
<keyword evidence="11" id="KW-1003">Cell membrane</keyword>
<keyword evidence="7 11" id="KW-0665">Pyrimidine biosynthesis</keyword>
<evidence type="ECO:0000256" key="2">
    <source>
        <dbReference type="ARBA" id="ARBA00004370"/>
    </source>
</evidence>
<dbReference type="InterPro" id="IPR012135">
    <property type="entry name" value="Dihydroorotate_DH_1_2"/>
</dbReference>
<dbReference type="PANTHER" id="PTHR48109">
    <property type="entry name" value="DIHYDROOROTATE DEHYDROGENASE (QUINONE), MITOCHONDRIAL-RELATED"/>
    <property type="match status" value="1"/>
</dbReference>
<dbReference type="NCBIfam" id="NF003645">
    <property type="entry name" value="PRK05286.1-2"/>
    <property type="match status" value="1"/>
</dbReference>
<dbReference type="PANTHER" id="PTHR48109:SF4">
    <property type="entry name" value="DIHYDROOROTATE DEHYDROGENASE (QUINONE), MITOCHONDRIAL"/>
    <property type="match status" value="1"/>
</dbReference>
<dbReference type="InterPro" id="IPR001295">
    <property type="entry name" value="Dihydroorotate_DH_CS"/>
</dbReference>
<dbReference type="Gene3D" id="3.20.20.70">
    <property type="entry name" value="Aldolase class I"/>
    <property type="match status" value="1"/>
</dbReference>
<organism evidence="13 14">
    <name type="scientific">Steroidobacter agaridevorans</name>
    <dbReference type="NCBI Taxonomy" id="2695856"/>
    <lineage>
        <taxon>Bacteria</taxon>
        <taxon>Pseudomonadati</taxon>
        <taxon>Pseudomonadota</taxon>
        <taxon>Gammaproteobacteria</taxon>
        <taxon>Steroidobacterales</taxon>
        <taxon>Steroidobacteraceae</taxon>
        <taxon>Steroidobacter</taxon>
    </lineage>
</organism>
<comment type="subunit">
    <text evidence="11">Monomer.</text>
</comment>
<feature type="binding site" evidence="11">
    <location>
        <position position="174"/>
    </location>
    <ligand>
        <name>substrate</name>
    </ligand>
</feature>
<comment type="subcellular location">
    <subcellularLocation>
        <location evidence="11">Cell membrane</location>
        <topology evidence="11">Peripheral membrane protein</topology>
    </subcellularLocation>
    <subcellularLocation>
        <location evidence="2">Membrane</location>
    </subcellularLocation>
</comment>
<keyword evidence="6 11" id="KW-0288">FMN</keyword>
<evidence type="ECO:0000256" key="6">
    <source>
        <dbReference type="ARBA" id="ARBA00022643"/>
    </source>
</evidence>
<proteinExistence type="inferred from homology"/>
<dbReference type="NCBIfam" id="NF003652">
    <property type="entry name" value="PRK05286.2-5"/>
    <property type="match status" value="1"/>
</dbReference>
<comment type="pathway">
    <text evidence="3 11">Pyrimidine metabolism; UMP biosynthesis via de novo pathway; orotate from (S)-dihydroorotate (quinone route): step 1/1.</text>
</comment>
<feature type="binding site" evidence="11">
    <location>
        <begin position="320"/>
        <end position="321"/>
    </location>
    <ligand>
        <name>FMN</name>
        <dbReference type="ChEBI" id="CHEBI:58210"/>
    </ligand>
</feature>
<dbReference type="SUPFAM" id="SSF51395">
    <property type="entry name" value="FMN-linked oxidoreductases"/>
    <property type="match status" value="1"/>
</dbReference>
<comment type="similarity">
    <text evidence="4 11">Belongs to the dihydroorotate dehydrogenase family. Type 2 subfamily.</text>
</comment>
<reference evidence="14" key="1">
    <citation type="submission" date="2020-01" db="EMBL/GenBank/DDBJ databases">
        <title>'Steroidobacter agaridevorans' sp. nov., agar-degrading bacteria isolated from rhizosphere soils.</title>
        <authorList>
            <person name="Ikenaga M."/>
            <person name="Kataoka M."/>
            <person name="Murouchi A."/>
            <person name="Katsuragi S."/>
            <person name="Sakai M."/>
        </authorList>
    </citation>
    <scope>NUCLEOTIDE SEQUENCE [LARGE SCALE GENOMIC DNA]</scope>
    <source>
        <strain evidence="14">YU21-B</strain>
    </source>
</reference>
<dbReference type="InterPro" id="IPR005719">
    <property type="entry name" value="Dihydroorotate_DH_2"/>
</dbReference>
<dbReference type="HAMAP" id="MF_00225">
    <property type="entry name" value="DHO_dh_type2"/>
    <property type="match status" value="1"/>
</dbReference>
<feature type="binding site" evidence="11">
    <location>
        <position position="179"/>
    </location>
    <ligand>
        <name>substrate</name>
    </ligand>
</feature>
<evidence type="ECO:0000256" key="11">
    <source>
        <dbReference type="HAMAP-Rule" id="MF_00225"/>
    </source>
</evidence>
<dbReference type="PIRSF" id="PIRSF000164">
    <property type="entry name" value="DHO_oxidase"/>
    <property type="match status" value="1"/>
</dbReference>
<evidence type="ECO:0000313" key="14">
    <source>
        <dbReference type="Proteomes" id="UP000445000"/>
    </source>
</evidence>
<comment type="caution">
    <text evidence="13">The sequence shown here is derived from an EMBL/GenBank/DDBJ whole genome shotgun (WGS) entry which is preliminary data.</text>
</comment>
<dbReference type="GO" id="GO:0044205">
    <property type="term" value="P:'de novo' UMP biosynthetic process"/>
    <property type="evidence" value="ECO:0007669"/>
    <property type="project" value="UniProtKB-UniRule"/>
</dbReference>
<feature type="binding site" evidence="11">
    <location>
        <begin position="248"/>
        <end position="249"/>
    </location>
    <ligand>
        <name>substrate</name>
    </ligand>
</feature>
<protein>
    <recommendedName>
        <fullName evidence="11">Dihydroorotate dehydrogenase (quinone)</fullName>
        <ecNumber evidence="11">1.3.5.2</ecNumber>
    </recommendedName>
    <alternativeName>
        <fullName evidence="11">DHOdehase</fullName>
        <shortName evidence="11">DHOD</shortName>
        <shortName evidence="11">DHODase</shortName>
    </alternativeName>
    <alternativeName>
        <fullName evidence="11">Dihydroorotate oxidase</fullName>
    </alternativeName>
</protein>
<dbReference type="GO" id="GO:0005886">
    <property type="term" value="C:plasma membrane"/>
    <property type="evidence" value="ECO:0007669"/>
    <property type="project" value="UniProtKB-SubCell"/>
</dbReference>
<dbReference type="EMBL" id="BLJN01000005">
    <property type="protein sequence ID" value="GFE83121.1"/>
    <property type="molecule type" value="Genomic_DNA"/>
</dbReference>
<dbReference type="RefSeq" id="WP_161814726.1">
    <property type="nucleotide sequence ID" value="NZ_BLJN01000005.1"/>
</dbReference>
<feature type="binding site" evidence="11">
    <location>
        <position position="270"/>
    </location>
    <ligand>
        <name>FMN</name>
        <dbReference type="ChEBI" id="CHEBI:58210"/>
    </ligand>
</feature>
<evidence type="ECO:0000256" key="3">
    <source>
        <dbReference type="ARBA" id="ARBA00005161"/>
    </source>
</evidence>
<dbReference type="GO" id="GO:0106430">
    <property type="term" value="F:dihydroorotate dehydrogenase (quinone) activity"/>
    <property type="evidence" value="ECO:0007669"/>
    <property type="project" value="UniProtKB-EC"/>
</dbReference>
<feature type="binding site" evidence="11">
    <location>
        <position position="88"/>
    </location>
    <ligand>
        <name>FMN</name>
        <dbReference type="ChEBI" id="CHEBI:58210"/>
    </ligand>
</feature>
<feature type="binding site" evidence="11">
    <location>
        <begin position="64"/>
        <end position="68"/>
    </location>
    <ligand>
        <name>FMN</name>
        <dbReference type="ChEBI" id="CHEBI:58210"/>
    </ligand>
</feature>
<evidence type="ECO:0000256" key="10">
    <source>
        <dbReference type="ARBA" id="ARBA00048639"/>
    </source>
</evidence>
<feature type="binding site" evidence="11">
    <location>
        <begin position="113"/>
        <end position="117"/>
    </location>
    <ligand>
        <name>substrate</name>
    </ligand>
</feature>
<keyword evidence="8 11" id="KW-0560">Oxidoreductase</keyword>
<feature type="active site" description="Nucleophile" evidence="11">
    <location>
        <position position="177"/>
    </location>
</feature>
<dbReference type="CDD" id="cd04738">
    <property type="entry name" value="DHOD_2_like"/>
    <property type="match status" value="1"/>
</dbReference>
<feature type="binding site" evidence="11">
    <location>
        <position position="219"/>
    </location>
    <ligand>
        <name>FMN</name>
        <dbReference type="ChEBI" id="CHEBI:58210"/>
    </ligand>
</feature>
<dbReference type="UniPathway" id="UPA00070">
    <property type="reaction ID" value="UER00946"/>
</dbReference>
<accession>A0A829YJU3</accession>
<dbReference type="GO" id="GO:0005737">
    <property type="term" value="C:cytoplasm"/>
    <property type="evidence" value="ECO:0007669"/>
    <property type="project" value="InterPro"/>
</dbReference>
<dbReference type="InterPro" id="IPR050074">
    <property type="entry name" value="DHO_dehydrogenase"/>
</dbReference>
<keyword evidence="5 11" id="KW-0285">Flavoprotein</keyword>
<evidence type="ECO:0000259" key="12">
    <source>
        <dbReference type="Pfam" id="PF01180"/>
    </source>
</evidence>
<keyword evidence="9 11" id="KW-0472">Membrane</keyword>
<dbReference type="InterPro" id="IPR005720">
    <property type="entry name" value="Dihydroorotate_DH_cat"/>
</dbReference>
<feature type="binding site" evidence="11">
    <location>
        <position position="174"/>
    </location>
    <ligand>
        <name>FMN</name>
        <dbReference type="ChEBI" id="CHEBI:58210"/>
    </ligand>
</feature>
<dbReference type="InterPro" id="IPR013785">
    <property type="entry name" value="Aldolase_TIM"/>
</dbReference>
<dbReference type="AlphaFoldDB" id="A0A829YJU3"/>
<dbReference type="EC" id="1.3.5.2" evidence="11"/>
<feature type="domain" description="Dihydroorotate dehydrogenase catalytic" evidence="12">
    <location>
        <begin position="50"/>
        <end position="338"/>
    </location>
</feature>
<comment type="cofactor">
    <cofactor evidence="11">
        <name>FMN</name>
        <dbReference type="ChEBI" id="CHEBI:58210"/>
    </cofactor>
    <text evidence="11">Binds 1 FMN per subunit.</text>
</comment>
<evidence type="ECO:0000256" key="4">
    <source>
        <dbReference type="ARBA" id="ARBA00005359"/>
    </source>
</evidence>
<dbReference type="Pfam" id="PF01180">
    <property type="entry name" value="DHO_dh"/>
    <property type="match status" value="1"/>
</dbReference>
<comment type="catalytic activity">
    <reaction evidence="10 11">
        <text>(S)-dihydroorotate + a quinone = orotate + a quinol</text>
        <dbReference type="Rhea" id="RHEA:30187"/>
        <dbReference type="ChEBI" id="CHEBI:24646"/>
        <dbReference type="ChEBI" id="CHEBI:30839"/>
        <dbReference type="ChEBI" id="CHEBI:30864"/>
        <dbReference type="ChEBI" id="CHEBI:132124"/>
        <dbReference type="EC" id="1.3.5.2"/>
    </reaction>
</comment>
<evidence type="ECO:0000256" key="5">
    <source>
        <dbReference type="ARBA" id="ARBA00022630"/>
    </source>
</evidence>
<keyword evidence="14" id="KW-1185">Reference proteome</keyword>